<keyword evidence="2" id="KW-1185">Reference proteome</keyword>
<dbReference type="EMBL" id="CP101118">
    <property type="protein sequence ID" value="WZF87371.1"/>
    <property type="molecule type" value="Genomic_DNA"/>
</dbReference>
<gene>
    <name evidence="1" type="ORF">NLK58_13555</name>
</gene>
<organism evidence="1 2">
    <name type="scientific">Marinobacter metalliresistant</name>
    <dbReference type="NCBI Taxonomy" id="2961995"/>
    <lineage>
        <taxon>Bacteria</taxon>
        <taxon>Pseudomonadati</taxon>
        <taxon>Pseudomonadota</taxon>
        <taxon>Gammaproteobacteria</taxon>
        <taxon>Pseudomonadales</taxon>
        <taxon>Marinobacteraceae</taxon>
        <taxon>Marinobacter</taxon>
    </lineage>
</organism>
<dbReference type="Proteomes" id="UP001475781">
    <property type="component" value="Chromosome"/>
</dbReference>
<dbReference type="RefSeq" id="WP_205422358.1">
    <property type="nucleotide sequence ID" value="NZ_CP101118.1"/>
</dbReference>
<reference evidence="1 2" key="1">
    <citation type="submission" date="2022-07" db="EMBL/GenBank/DDBJ databases">
        <title>A copper resistant bacterium isolated from sediment samples of deep sea hydrothermal areas.</title>
        <authorList>
            <person name="Zeng X."/>
        </authorList>
    </citation>
    <scope>NUCLEOTIDE SEQUENCE [LARGE SCALE GENOMIC DNA]</scope>
    <source>
        <strain evidence="2">CuT 6</strain>
    </source>
</reference>
<evidence type="ECO:0000313" key="1">
    <source>
        <dbReference type="EMBL" id="WZF87371.1"/>
    </source>
</evidence>
<accession>A0ABZ2VY18</accession>
<protein>
    <submittedName>
        <fullName evidence="1">Uncharacterized protein</fullName>
    </submittedName>
</protein>
<name>A0ABZ2VY18_9GAMM</name>
<evidence type="ECO:0000313" key="2">
    <source>
        <dbReference type="Proteomes" id="UP001475781"/>
    </source>
</evidence>
<proteinExistence type="predicted"/>
<sequence length="95" mass="10653">MPEAVGKTDSWFALAGHALIADLATVRRMTGEYRLNGRVMLRSHPLAKMVLQVELMIAQNLRQGDHSVTQSTCSRSTRALIIKALFCWASWVIRV</sequence>